<dbReference type="GO" id="GO:0019825">
    <property type="term" value="F:oxygen binding"/>
    <property type="evidence" value="ECO:0007669"/>
    <property type="project" value="InterPro"/>
</dbReference>
<dbReference type="PANTHER" id="PTHR43396:SF3">
    <property type="entry name" value="FLAVOHEMOPROTEIN"/>
    <property type="match status" value="1"/>
</dbReference>
<evidence type="ECO:0000256" key="4">
    <source>
        <dbReference type="ARBA" id="ARBA00012229"/>
    </source>
</evidence>
<dbReference type="Proteomes" id="UP000002037">
    <property type="component" value="Unassembled WGS sequence"/>
</dbReference>
<dbReference type="GO" id="GO:0071949">
    <property type="term" value="F:FAD binding"/>
    <property type="evidence" value="ECO:0007669"/>
    <property type="project" value="TreeGrafter"/>
</dbReference>
<dbReference type="OrthoDB" id="436496at2759"/>
<dbReference type="Pfam" id="PF00970">
    <property type="entry name" value="FAD_binding_6"/>
    <property type="match status" value="1"/>
</dbReference>
<sequence>MTDLFETKELTPKQIQIILGSVPILEHSGDILIEKFYSKFIKGNSQYFNMTHMKLKRQHNVLIFAVIQYAKNIQDLTPLLGFVTKIVSKHVGLQVPANLYPIAGGCLIESMLELIPSTIANNEFIEAWTIAYGNLAKLLIDLESTFYKEKPWQGFKKFIITKIEQECQDVKSIYFTPEDGCSIPIPKRGQYLSIRWNLPNLKETSREYSISEFPKNNQYRISIRYIPGGKISTYIHKNLQIGNELFVSPPNGLFTYEKSMKKKIVLLAGGIGITGLLPILEGALIDGKKVQLLYSNRTSESRAFGNLLRQYQNEYNEQLEIWEYFSRASANDPIGNYYYKRSLTIQDLDFITPDHDVYVIGPRSYMSMIKDYLSDKDINIKLDYFGPPQV</sequence>
<dbReference type="CDD" id="cd06184">
    <property type="entry name" value="flavohem_like_fad_nad_binding"/>
    <property type="match status" value="1"/>
</dbReference>
<evidence type="ECO:0000259" key="15">
    <source>
        <dbReference type="PROSITE" id="PS01033"/>
    </source>
</evidence>
<evidence type="ECO:0000256" key="9">
    <source>
        <dbReference type="ARBA" id="ARBA00022827"/>
    </source>
</evidence>
<dbReference type="AlphaFoldDB" id="C5M8D6"/>
<comment type="similarity">
    <text evidence="3">In the C-terminal section; belongs to the flavoprotein pyridine nucleotide cytochrome reductase family.</text>
</comment>
<keyword evidence="18" id="KW-1185">Reference proteome</keyword>
<evidence type="ECO:0000313" key="17">
    <source>
        <dbReference type="EMBL" id="EER33840.1"/>
    </source>
</evidence>
<dbReference type="EC" id="1.14.12.17" evidence="4"/>
<comment type="cofactor">
    <cofactor evidence="2">
        <name>FAD</name>
        <dbReference type="ChEBI" id="CHEBI:57692"/>
    </cofactor>
</comment>
<evidence type="ECO:0000313" key="18">
    <source>
        <dbReference type="Proteomes" id="UP000002037"/>
    </source>
</evidence>
<dbReference type="RefSeq" id="XP_002548361.1">
    <property type="nucleotide sequence ID" value="XM_002548315.1"/>
</dbReference>
<evidence type="ECO:0000256" key="11">
    <source>
        <dbReference type="ARBA" id="ARBA00023004"/>
    </source>
</evidence>
<dbReference type="SUPFAM" id="SSF63380">
    <property type="entry name" value="Riboflavin synthase domain-like"/>
    <property type="match status" value="1"/>
</dbReference>
<comment type="catalytic activity">
    <reaction evidence="13">
        <text>2 nitric oxide + NADH + 2 O2 = 2 nitrate + NAD(+) + H(+)</text>
        <dbReference type="Rhea" id="RHEA:19469"/>
        <dbReference type="ChEBI" id="CHEBI:15378"/>
        <dbReference type="ChEBI" id="CHEBI:15379"/>
        <dbReference type="ChEBI" id="CHEBI:16480"/>
        <dbReference type="ChEBI" id="CHEBI:17632"/>
        <dbReference type="ChEBI" id="CHEBI:57540"/>
        <dbReference type="ChEBI" id="CHEBI:57945"/>
        <dbReference type="EC" id="1.14.12.17"/>
    </reaction>
</comment>
<dbReference type="SUPFAM" id="SSF52343">
    <property type="entry name" value="Ferredoxin reductase-like, C-terminal NADP-linked domain"/>
    <property type="match status" value="1"/>
</dbReference>
<keyword evidence="12" id="KW-0520">NAD</keyword>
<dbReference type="GO" id="GO:0071500">
    <property type="term" value="P:cellular response to nitrosative stress"/>
    <property type="evidence" value="ECO:0007669"/>
    <property type="project" value="TreeGrafter"/>
</dbReference>
<evidence type="ECO:0000256" key="13">
    <source>
        <dbReference type="ARBA" id="ARBA00048649"/>
    </source>
</evidence>
<dbReference type="Gene3D" id="2.40.30.10">
    <property type="entry name" value="Translation factors"/>
    <property type="match status" value="1"/>
</dbReference>
<dbReference type="PROSITE" id="PS51384">
    <property type="entry name" value="FAD_FR"/>
    <property type="match status" value="1"/>
</dbReference>
<comment type="catalytic activity">
    <reaction evidence="14">
        <text>2 nitric oxide + NADPH + 2 O2 = 2 nitrate + NADP(+) + H(+)</text>
        <dbReference type="Rhea" id="RHEA:19465"/>
        <dbReference type="ChEBI" id="CHEBI:15378"/>
        <dbReference type="ChEBI" id="CHEBI:15379"/>
        <dbReference type="ChEBI" id="CHEBI:16480"/>
        <dbReference type="ChEBI" id="CHEBI:17632"/>
        <dbReference type="ChEBI" id="CHEBI:57783"/>
        <dbReference type="ChEBI" id="CHEBI:58349"/>
        <dbReference type="EC" id="1.14.12.17"/>
    </reaction>
</comment>
<evidence type="ECO:0000256" key="3">
    <source>
        <dbReference type="ARBA" id="ARBA00006401"/>
    </source>
</evidence>
<dbReference type="InterPro" id="IPR012292">
    <property type="entry name" value="Globin/Proto"/>
</dbReference>
<dbReference type="GeneID" id="8302044"/>
<dbReference type="GO" id="GO:0009636">
    <property type="term" value="P:response to toxic substance"/>
    <property type="evidence" value="ECO:0007669"/>
    <property type="project" value="UniProtKB-KW"/>
</dbReference>
<comment type="cofactor">
    <cofactor evidence="1">
        <name>heme b</name>
        <dbReference type="ChEBI" id="CHEBI:60344"/>
    </cofactor>
</comment>
<keyword evidence="10" id="KW-0521">NADP</keyword>
<dbReference type="GO" id="GO:0046210">
    <property type="term" value="P:nitric oxide catabolic process"/>
    <property type="evidence" value="ECO:0007669"/>
    <property type="project" value="TreeGrafter"/>
</dbReference>
<evidence type="ECO:0000256" key="10">
    <source>
        <dbReference type="ARBA" id="ARBA00022857"/>
    </source>
</evidence>
<dbReference type="Pfam" id="PF00175">
    <property type="entry name" value="NAD_binding_1"/>
    <property type="match status" value="1"/>
</dbReference>
<dbReference type="InterPro" id="IPR001433">
    <property type="entry name" value="OxRdtase_FAD/NAD-bd"/>
</dbReference>
<dbReference type="VEuPathDB" id="FungiDB:CTRG_02658"/>
<feature type="domain" description="Globin" evidence="15">
    <location>
        <begin position="9"/>
        <end position="144"/>
    </location>
</feature>
<evidence type="ECO:0000256" key="8">
    <source>
        <dbReference type="ARBA" id="ARBA00022723"/>
    </source>
</evidence>
<dbReference type="InterPro" id="IPR017938">
    <property type="entry name" value="Riboflavin_synthase-like_b-brl"/>
</dbReference>
<keyword evidence="7" id="KW-0285">Flavoprotein</keyword>
<organism evidence="17 18">
    <name type="scientific">Candida tropicalis (strain ATCC MYA-3404 / T1)</name>
    <name type="common">Yeast</name>
    <dbReference type="NCBI Taxonomy" id="294747"/>
    <lineage>
        <taxon>Eukaryota</taxon>
        <taxon>Fungi</taxon>
        <taxon>Dikarya</taxon>
        <taxon>Ascomycota</taxon>
        <taxon>Saccharomycotina</taxon>
        <taxon>Pichiomycetes</taxon>
        <taxon>Debaryomycetaceae</taxon>
        <taxon>Candida/Lodderomyces clade</taxon>
        <taxon>Candida</taxon>
    </lineage>
</organism>
<dbReference type="InterPro" id="IPR000971">
    <property type="entry name" value="Globin"/>
</dbReference>
<keyword evidence="9" id="KW-0274">FAD</keyword>
<keyword evidence="11" id="KW-0408">Iron</keyword>
<protein>
    <recommendedName>
        <fullName evidence="4">nitric oxide dioxygenase</fullName>
        <ecNumber evidence="4">1.14.12.17</ecNumber>
    </recommendedName>
</protein>
<dbReference type="InterPro" id="IPR017927">
    <property type="entry name" value="FAD-bd_FR_type"/>
</dbReference>
<evidence type="ECO:0000256" key="6">
    <source>
        <dbReference type="ARBA" id="ARBA00022617"/>
    </source>
</evidence>
<evidence type="ECO:0000256" key="5">
    <source>
        <dbReference type="ARBA" id="ARBA00022575"/>
    </source>
</evidence>
<dbReference type="GO" id="GO:0046872">
    <property type="term" value="F:metal ion binding"/>
    <property type="evidence" value="ECO:0007669"/>
    <property type="project" value="UniProtKB-KW"/>
</dbReference>
<dbReference type="InterPro" id="IPR008333">
    <property type="entry name" value="Cbr1-like_FAD-bd_dom"/>
</dbReference>
<feature type="domain" description="FAD-binding FR-type" evidence="16">
    <location>
        <begin position="153"/>
        <end position="257"/>
    </location>
</feature>
<evidence type="ECO:0000259" key="16">
    <source>
        <dbReference type="PROSITE" id="PS51384"/>
    </source>
</evidence>
<evidence type="ECO:0000256" key="14">
    <source>
        <dbReference type="ARBA" id="ARBA00049433"/>
    </source>
</evidence>
<dbReference type="Pfam" id="PF00042">
    <property type="entry name" value="Globin"/>
    <property type="match status" value="1"/>
</dbReference>
<evidence type="ECO:0000256" key="1">
    <source>
        <dbReference type="ARBA" id="ARBA00001970"/>
    </source>
</evidence>
<proteinExistence type="inferred from homology"/>
<evidence type="ECO:0000256" key="12">
    <source>
        <dbReference type="ARBA" id="ARBA00023027"/>
    </source>
</evidence>
<dbReference type="HOGENOM" id="CLU_003827_12_0_1"/>
<dbReference type="GO" id="GO:0020037">
    <property type="term" value="F:heme binding"/>
    <property type="evidence" value="ECO:0007669"/>
    <property type="project" value="InterPro"/>
</dbReference>
<evidence type="ECO:0000256" key="2">
    <source>
        <dbReference type="ARBA" id="ARBA00001974"/>
    </source>
</evidence>
<dbReference type="PROSITE" id="PS01033">
    <property type="entry name" value="GLOBIN"/>
    <property type="match status" value="1"/>
</dbReference>
<dbReference type="eggNOG" id="KOG3378">
    <property type="taxonomic scope" value="Eukaryota"/>
</dbReference>
<dbReference type="InterPro" id="IPR039261">
    <property type="entry name" value="FNR_nucleotide-bd"/>
</dbReference>
<keyword evidence="5" id="KW-0216">Detoxification</keyword>
<dbReference type="Gene3D" id="1.10.490.10">
    <property type="entry name" value="Globins"/>
    <property type="match status" value="1"/>
</dbReference>
<dbReference type="SUPFAM" id="SSF46458">
    <property type="entry name" value="Globin-like"/>
    <property type="match status" value="1"/>
</dbReference>
<dbReference type="GO" id="GO:0008941">
    <property type="term" value="F:nitric oxide dioxygenase NAD(P)H activity"/>
    <property type="evidence" value="ECO:0007669"/>
    <property type="project" value="UniProtKB-EC"/>
</dbReference>
<accession>C5M8D6</accession>
<name>C5M8D6_CANTT</name>
<gene>
    <name evidence="17" type="ORF">CTRG_02658</name>
</gene>
<dbReference type="CDD" id="cd19754">
    <property type="entry name" value="FHb_fungal-globin"/>
    <property type="match status" value="1"/>
</dbReference>
<dbReference type="EMBL" id="GG692397">
    <property type="protein sequence ID" value="EER33840.1"/>
    <property type="molecule type" value="Genomic_DNA"/>
</dbReference>
<evidence type="ECO:0000256" key="7">
    <source>
        <dbReference type="ARBA" id="ARBA00022630"/>
    </source>
</evidence>
<dbReference type="PANTHER" id="PTHR43396">
    <property type="entry name" value="FLAVOHEMOPROTEIN"/>
    <property type="match status" value="1"/>
</dbReference>
<dbReference type="Gene3D" id="3.40.50.80">
    <property type="entry name" value="Nucleotide-binding domain of ferredoxin-NADP reductase (FNR) module"/>
    <property type="match status" value="1"/>
</dbReference>
<dbReference type="KEGG" id="ctp:CTRG_02658"/>
<keyword evidence="8" id="KW-0479">Metal-binding</keyword>
<keyword evidence="6" id="KW-0349">Heme</keyword>
<dbReference type="InterPro" id="IPR009050">
    <property type="entry name" value="Globin-like_sf"/>
</dbReference>
<reference evidence="17 18" key="1">
    <citation type="journal article" date="2009" name="Nature">
        <title>Evolution of pathogenicity and sexual reproduction in eight Candida genomes.</title>
        <authorList>
            <person name="Butler G."/>
            <person name="Rasmussen M.D."/>
            <person name="Lin M.F."/>
            <person name="Santos M.A."/>
            <person name="Sakthikumar S."/>
            <person name="Munro C.A."/>
            <person name="Rheinbay E."/>
            <person name="Grabherr M."/>
            <person name="Forche A."/>
            <person name="Reedy J.L."/>
            <person name="Agrafioti I."/>
            <person name="Arnaud M.B."/>
            <person name="Bates S."/>
            <person name="Brown A.J."/>
            <person name="Brunke S."/>
            <person name="Costanzo M.C."/>
            <person name="Fitzpatrick D.A."/>
            <person name="de Groot P.W."/>
            <person name="Harris D."/>
            <person name="Hoyer L.L."/>
            <person name="Hube B."/>
            <person name="Klis F.M."/>
            <person name="Kodira C."/>
            <person name="Lennard N."/>
            <person name="Logue M.E."/>
            <person name="Martin R."/>
            <person name="Neiman A.M."/>
            <person name="Nikolaou E."/>
            <person name="Quail M.A."/>
            <person name="Quinn J."/>
            <person name="Santos M.C."/>
            <person name="Schmitzberger F.F."/>
            <person name="Sherlock G."/>
            <person name="Shah P."/>
            <person name="Silverstein K.A."/>
            <person name="Skrzypek M.S."/>
            <person name="Soll D."/>
            <person name="Staggs R."/>
            <person name="Stansfield I."/>
            <person name="Stumpf M.P."/>
            <person name="Sudbery P.E."/>
            <person name="Srikantha T."/>
            <person name="Zeng Q."/>
            <person name="Berman J."/>
            <person name="Berriman M."/>
            <person name="Heitman J."/>
            <person name="Gow N.A."/>
            <person name="Lorenz M.C."/>
            <person name="Birren B.W."/>
            <person name="Kellis M."/>
            <person name="Cuomo C.A."/>
        </authorList>
    </citation>
    <scope>NUCLEOTIDE SEQUENCE [LARGE SCALE GENOMIC DNA]</scope>
    <source>
        <strain evidence="18">ATCC MYA-3404 / T1</strain>
    </source>
</reference>